<gene>
    <name evidence="2" type="ORF">ACFPLB_17110</name>
</gene>
<comment type="caution">
    <text evidence="2">The sequence shown here is derived from an EMBL/GenBank/DDBJ whole genome shotgun (WGS) entry which is preliminary data.</text>
</comment>
<dbReference type="Pfam" id="PF00403">
    <property type="entry name" value="HMA"/>
    <property type="match status" value="1"/>
</dbReference>
<protein>
    <submittedName>
        <fullName evidence="2">Heavy-metal-associated domain-containing protein</fullName>
    </submittedName>
</protein>
<feature type="domain" description="HMA" evidence="1">
    <location>
        <begin position="1"/>
        <end position="63"/>
    </location>
</feature>
<evidence type="ECO:0000313" key="3">
    <source>
        <dbReference type="Proteomes" id="UP001596016"/>
    </source>
</evidence>
<organism evidence="2 3">
    <name type="scientific">Aquamicrobium segne</name>
    <dbReference type="NCBI Taxonomy" id="469547"/>
    <lineage>
        <taxon>Bacteria</taxon>
        <taxon>Pseudomonadati</taxon>
        <taxon>Pseudomonadota</taxon>
        <taxon>Alphaproteobacteria</taxon>
        <taxon>Hyphomicrobiales</taxon>
        <taxon>Phyllobacteriaceae</taxon>
        <taxon>Aquamicrobium</taxon>
    </lineage>
</organism>
<name>A0ABW0H158_9HYPH</name>
<dbReference type="PROSITE" id="PS50846">
    <property type="entry name" value="HMA_2"/>
    <property type="match status" value="1"/>
</dbReference>
<evidence type="ECO:0000313" key="2">
    <source>
        <dbReference type="EMBL" id="MFC5387681.1"/>
    </source>
</evidence>
<reference evidence="3" key="1">
    <citation type="journal article" date="2019" name="Int. J. Syst. Evol. Microbiol.">
        <title>The Global Catalogue of Microorganisms (GCM) 10K type strain sequencing project: providing services to taxonomists for standard genome sequencing and annotation.</title>
        <authorList>
            <consortium name="The Broad Institute Genomics Platform"/>
            <consortium name="The Broad Institute Genome Sequencing Center for Infectious Disease"/>
            <person name="Wu L."/>
            <person name="Ma J."/>
        </authorList>
    </citation>
    <scope>NUCLEOTIDE SEQUENCE [LARGE SCALE GENOMIC DNA]</scope>
    <source>
        <strain evidence="3">CGMCC 4.1415</strain>
    </source>
</reference>
<sequence>MLQLTLPDMTCNHCVQRVTNAVLSVDPQAQVVADPPSRQVEISTKADEQTLRDALSEAGYPAT</sequence>
<dbReference type="CDD" id="cd00371">
    <property type="entry name" value="HMA"/>
    <property type="match status" value="1"/>
</dbReference>
<dbReference type="InterPro" id="IPR006121">
    <property type="entry name" value="HMA_dom"/>
</dbReference>
<dbReference type="EMBL" id="JBHSLL010000062">
    <property type="protein sequence ID" value="MFC5387681.1"/>
    <property type="molecule type" value="Genomic_DNA"/>
</dbReference>
<proteinExistence type="predicted"/>
<dbReference type="Proteomes" id="UP001596016">
    <property type="component" value="Unassembled WGS sequence"/>
</dbReference>
<keyword evidence="3" id="KW-1185">Reference proteome</keyword>
<dbReference type="InterPro" id="IPR036163">
    <property type="entry name" value="HMA_dom_sf"/>
</dbReference>
<dbReference type="RefSeq" id="WP_378231924.1">
    <property type="nucleotide sequence ID" value="NZ_JBHSLL010000062.1"/>
</dbReference>
<evidence type="ECO:0000259" key="1">
    <source>
        <dbReference type="PROSITE" id="PS50846"/>
    </source>
</evidence>
<dbReference type="SUPFAM" id="SSF55008">
    <property type="entry name" value="HMA, heavy metal-associated domain"/>
    <property type="match status" value="1"/>
</dbReference>
<accession>A0ABW0H158</accession>
<dbReference type="Gene3D" id="3.30.70.100">
    <property type="match status" value="1"/>
</dbReference>